<keyword evidence="1" id="KW-0732">Signal</keyword>
<evidence type="ECO:0000313" key="2">
    <source>
        <dbReference type="EMBL" id="OIW08248.1"/>
    </source>
</evidence>
<reference evidence="2 3" key="1">
    <citation type="journal article" date="2017" name="Plant Biotechnol. J.">
        <title>A comprehensive draft genome sequence for lupin (Lupinus angustifolius), an emerging health food: insights into plant-microbe interactions and legume evolution.</title>
        <authorList>
            <person name="Hane J.K."/>
            <person name="Ming Y."/>
            <person name="Kamphuis L.G."/>
            <person name="Nelson M.N."/>
            <person name="Garg G."/>
            <person name="Atkins C.A."/>
            <person name="Bayer P.E."/>
            <person name="Bravo A."/>
            <person name="Bringans S."/>
            <person name="Cannon S."/>
            <person name="Edwards D."/>
            <person name="Foley R."/>
            <person name="Gao L.L."/>
            <person name="Harrison M.J."/>
            <person name="Huang W."/>
            <person name="Hurgobin B."/>
            <person name="Li S."/>
            <person name="Liu C.W."/>
            <person name="McGrath A."/>
            <person name="Morahan G."/>
            <person name="Murray J."/>
            <person name="Weller J."/>
            <person name="Jian J."/>
            <person name="Singh K.B."/>
        </authorList>
    </citation>
    <scope>NUCLEOTIDE SEQUENCE [LARGE SCALE GENOMIC DNA]</scope>
    <source>
        <strain evidence="3">cv. Tanjil</strain>
        <tissue evidence="2">Whole plant</tissue>
    </source>
</reference>
<protein>
    <recommendedName>
        <fullName evidence="4">Knottin scorpion toxin-like domain-containing protein</fullName>
    </recommendedName>
</protein>
<dbReference type="Proteomes" id="UP000188354">
    <property type="component" value="Chromosome LG07"/>
</dbReference>
<gene>
    <name evidence="2" type="ORF">TanjilG_15209</name>
</gene>
<dbReference type="Gramene" id="OIW08248">
    <property type="protein sequence ID" value="OIW08248"/>
    <property type="gene ID" value="TanjilG_15209"/>
</dbReference>
<sequence length="94" mass="10110">MASNKVVVLIFIVVIIMFASVDNGQAIRASSVKDGKAGLSSVKDGKVISTNENENCTLDSYRCYKLCIKGCAYENHPAEGPCHDNCAYACDCNL</sequence>
<evidence type="ECO:0000313" key="3">
    <source>
        <dbReference type="Proteomes" id="UP000188354"/>
    </source>
</evidence>
<keyword evidence="3" id="KW-1185">Reference proteome</keyword>
<proteinExistence type="predicted"/>
<feature type="signal peptide" evidence="1">
    <location>
        <begin position="1"/>
        <end position="26"/>
    </location>
</feature>
<organism evidence="2 3">
    <name type="scientific">Lupinus angustifolius</name>
    <name type="common">Narrow-leaved blue lupine</name>
    <dbReference type="NCBI Taxonomy" id="3871"/>
    <lineage>
        <taxon>Eukaryota</taxon>
        <taxon>Viridiplantae</taxon>
        <taxon>Streptophyta</taxon>
        <taxon>Embryophyta</taxon>
        <taxon>Tracheophyta</taxon>
        <taxon>Spermatophyta</taxon>
        <taxon>Magnoliopsida</taxon>
        <taxon>eudicotyledons</taxon>
        <taxon>Gunneridae</taxon>
        <taxon>Pentapetalae</taxon>
        <taxon>rosids</taxon>
        <taxon>fabids</taxon>
        <taxon>Fabales</taxon>
        <taxon>Fabaceae</taxon>
        <taxon>Papilionoideae</taxon>
        <taxon>50 kb inversion clade</taxon>
        <taxon>genistoids sensu lato</taxon>
        <taxon>core genistoids</taxon>
        <taxon>Genisteae</taxon>
        <taxon>Lupinus</taxon>
    </lineage>
</organism>
<evidence type="ECO:0008006" key="4">
    <source>
        <dbReference type="Google" id="ProtNLM"/>
    </source>
</evidence>
<dbReference type="AlphaFoldDB" id="A0A1J7H5U7"/>
<feature type="chain" id="PRO_5009644788" description="Knottin scorpion toxin-like domain-containing protein" evidence="1">
    <location>
        <begin position="27"/>
        <end position="94"/>
    </location>
</feature>
<name>A0A1J7H5U7_LUPAN</name>
<accession>A0A1J7H5U7</accession>
<evidence type="ECO:0000256" key="1">
    <source>
        <dbReference type="SAM" id="SignalP"/>
    </source>
</evidence>
<dbReference type="EMBL" id="CM007367">
    <property type="protein sequence ID" value="OIW08248.1"/>
    <property type="molecule type" value="Genomic_DNA"/>
</dbReference>